<dbReference type="EMBL" id="CP001649">
    <property type="protein sequence ID" value="ACS81686.1"/>
    <property type="molecule type" value="Genomic_DNA"/>
</dbReference>
<reference evidence="2 3" key="1">
    <citation type="submission" date="2009-06" db="EMBL/GenBank/DDBJ databases">
        <title>Complete sequence of Desulfovibrio salexigens DSM 2638.</title>
        <authorList>
            <consortium name="US DOE Joint Genome Institute"/>
            <person name="Lucas S."/>
            <person name="Copeland A."/>
            <person name="Lapidus A."/>
            <person name="Glavina del Rio T."/>
            <person name="Tice H."/>
            <person name="Bruce D."/>
            <person name="Goodwin L."/>
            <person name="Pitluck S."/>
            <person name="Munk A.C."/>
            <person name="Brettin T."/>
            <person name="Detter J.C."/>
            <person name="Han C."/>
            <person name="Tapia R."/>
            <person name="Larimer F."/>
            <person name="Land M."/>
            <person name="Hauser L."/>
            <person name="Kyrpides N."/>
            <person name="Anderson I."/>
            <person name="Wall J.D."/>
            <person name="Arkin A.P."/>
            <person name="Dehal P."/>
            <person name="Chivian D."/>
            <person name="Giles B."/>
            <person name="Hazen T.C."/>
        </authorList>
    </citation>
    <scope>NUCLEOTIDE SEQUENCE [LARGE SCALE GENOMIC DNA]</scope>
    <source>
        <strain evidence="3">ATCC 14822 / DSM 2638 / NCIMB 8403 / VKM B-1763</strain>
    </source>
</reference>
<dbReference type="Pfam" id="PF13276">
    <property type="entry name" value="HTH_21"/>
    <property type="match status" value="1"/>
</dbReference>
<dbReference type="Pfam" id="PF13683">
    <property type="entry name" value="rve_3"/>
    <property type="match status" value="1"/>
</dbReference>
<dbReference type="Gene3D" id="3.30.420.10">
    <property type="entry name" value="Ribonuclease H-like superfamily/Ribonuclease H"/>
    <property type="match status" value="1"/>
</dbReference>
<accession>C6BTX7</accession>
<dbReference type="InterPro" id="IPR036397">
    <property type="entry name" value="RNaseH_sf"/>
</dbReference>
<dbReference type="InterPro" id="IPR012337">
    <property type="entry name" value="RNaseH-like_sf"/>
</dbReference>
<dbReference type="InterPro" id="IPR048020">
    <property type="entry name" value="Transpos_IS3"/>
</dbReference>
<gene>
    <name evidence="2" type="ordered locus">Desal_3640</name>
</gene>
<dbReference type="PANTHER" id="PTHR47515:SF1">
    <property type="entry name" value="BLR2054 PROTEIN"/>
    <property type="match status" value="1"/>
</dbReference>
<protein>
    <submittedName>
        <fullName evidence="2">Integrase catalytic region</fullName>
    </submittedName>
</protein>
<evidence type="ECO:0000313" key="3">
    <source>
        <dbReference type="Proteomes" id="UP000002601"/>
    </source>
</evidence>
<evidence type="ECO:0000313" key="2">
    <source>
        <dbReference type="EMBL" id="ACS81686.1"/>
    </source>
</evidence>
<name>C6BTX7_MARSD</name>
<dbReference type="eggNOG" id="COG2801">
    <property type="taxonomic scope" value="Bacteria"/>
</dbReference>
<dbReference type="NCBIfam" id="NF033516">
    <property type="entry name" value="transpos_IS3"/>
    <property type="match status" value="1"/>
</dbReference>
<dbReference type="AlphaFoldDB" id="C6BTX7"/>
<organism evidence="2 3">
    <name type="scientific">Maridesulfovibrio salexigens (strain ATCC 14822 / DSM 2638 / NCIMB 8403 / VKM B-1763)</name>
    <name type="common">Desulfovibrio salexigens</name>
    <dbReference type="NCBI Taxonomy" id="526222"/>
    <lineage>
        <taxon>Bacteria</taxon>
        <taxon>Pseudomonadati</taxon>
        <taxon>Thermodesulfobacteriota</taxon>
        <taxon>Desulfovibrionia</taxon>
        <taxon>Desulfovibrionales</taxon>
        <taxon>Desulfovibrionaceae</taxon>
        <taxon>Maridesulfovibrio</taxon>
    </lineage>
</organism>
<dbReference type="InterPro" id="IPR025948">
    <property type="entry name" value="HTH-like_dom"/>
</dbReference>
<sequence>MKPAQLIKFAEYLEQAYLVSIRRRCSVLCLGRSSYYYKSVRKDDTPLRLRIRDIAESRVRYGCHRIYILLRREGWYVNHKKVHRIYCEEGLNLRSKRPRRHISAARRMDRPELSTIDQCWSMDFVADNLYNGRRIRALTVVDNFSRECLDIYVDSSIKGDKVVARLEWLRVISGRKPIRIQVDNGSEFISKALDKWAYENEVVLDFSRPGKPTDNPFIESFNGSFRDECLNTHWFLSVSDARTRIETWRKEYNEFRPHSSLGDQTPNDCALAHKTPSEGRIYLYLTGTE</sequence>
<dbReference type="GO" id="GO:0015074">
    <property type="term" value="P:DNA integration"/>
    <property type="evidence" value="ECO:0007669"/>
    <property type="project" value="InterPro"/>
</dbReference>
<dbReference type="InterPro" id="IPR001584">
    <property type="entry name" value="Integrase_cat-core"/>
</dbReference>
<dbReference type="SUPFAM" id="SSF53098">
    <property type="entry name" value="Ribonuclease H-like"/>
    <property type="match status" value="1"/>
</dbReference>
<dbReference type="STRING" id="526222.Desal_3640"/>
<proteinExistence type="predicted"/>
<keyword evidence="3" id="KW-1185">Reference proteome</keyword>
<evidence type="ECO:0000259" key="1">
    <source>
        <dbReference type="PROSITE" id="PS50994"/>
    </source>
</evidence>
<feature type="domain" description="Integrase catalytic" evidence="1">
    <location>
        <begin position="107"/>
        <end position="274"/>
    </location>
</feature>
<dbReference type="KEGG" id="dsa:Desal_3640"/>
<dbReference type="GO" id="GO:0003676">
    <property type="term" value="F:nucleic acid binding"/>
    <property type="evidence" value="ECO:0007669"/>
    <property type="project" value="InterPro"/>
</dbReference>
<dbReference type="HOGENOM" id="CLU_027402_31_0_7"/>
<dbReference type="PANTHER" id="PTHR47515">
    <property type="entry name" value="LOW CALCIUM RESPONSE LOCUS PROTEIN T"/>
    <property type="match status" value="1"/>
</dbReference>
<dbReference type="PROSITE" id="PS50994">
    <property type="entry name" value="INTEGRASE"/>
    <property type="match status" value="1"/>
</dbReference>
<dbReference type="Proteomes" id="UP000002601">
    <property type="component" value="Chromosome"/>
</dbReference>